<keyword evidence="4" id="KW-0472">Membrane</keyword>
<evidence type="ECO:0000313" key="5">
    <source>
        <dbReference type="EMBL" id="KPI93986.1"/>
    </source>
</evidence>
<dbReference type="SUPFAM" id="SSF52058">
    <property type="entry name" value="L domain-like"/>
    <property type="match status" value="2"/>
</dbReference>
<keyword evidence="2" id="KW-0677">Repeat</keyword>
<feature type="transmembrane region" description="Helical" evidence="4">
    <location>
        <begin position="26"/>
        <end position="45"/>
    </location>
</feature>
<name>A0A194PKM3_PAPXU</name>
<evidence type="ECO:0000256" key="4">
    <source>
        <dbReference type="SAM" id="Phobius"/>
    </source>
</evidence>
<sequence length="1169" mass="134084">MEGFIEVNEISDFVSYIRSIEWRDPWLIALLSFHILVTFTCFSTRNYGNFQVILFITLLLLVYFSENINEVAARNWTLFSRQQYFDSKGLFISVVFSIPILLNCMIMVGSWLYQSTQIMTNLKKAQLRQRLKELNMHREQQQKMMKTECTHSDLQQVLKGVQKIGEFVRKPIDELIIENNYLPSLPGKLFQNVIIQRLMLRHNGIERMSATWLETQEMDLVEIFIVENELKSIPAESLAKLQNAQAITIHSDSLRRIPTFVNNPKLKYISIETESLTSISKQTFSNLPNLERLFIRGSANLHIIEENAFYNLPALQTLEITDCGITHLHMRTFSLLPNLKQLSLSNNEIFDATMVGRAIRDLKMLTLLNLNYNLIDKLNEGAFVDQTMLETLYLSHNNINIIHHGAFHRVPKLRIVDLNYNNIIRIHPESFLQQSSSGVEELSLIGNKIMHISEFRALLDALPRLRFLDMSDNLLEEIPRGALRGHPSLERLHLNSNSIKYIEGEAFVAMPSLRELHLSKNSLGDLNEGPFWNLPSLKGLDLSHNYFQRLQPKLLYNLPSLRRINISNNKLTVIDPLTFIETPLLEYVNVSGNELVSIHPATFRNLASLYELDASLNKLIEFIPGLPRGLEQLNVQRNQITSLPVHPSPDLDLPSLRTLDISSNPLICNCAAMWLKSWLLESTSIGPKCADGTYVKGMPFSRNDCLNKPIRNDNLRDCVVHDNEALLPNLATSQVFSSSDKINGYITQEKNNLQANKINTRPTPEESDYFYDDYVDYPFNETLMDVISSQNNFTKTNEKSHDGTLNPSKVNGNIKNTSSLNPENPSNTPRSGFTFFGMPLPSIDMSKFLNTGRKIDWFEKRKQPQMTKYQTPVLETPKFETGGFTPMLPTTNGGFMPIPSPTVSMPDPAQDTTAKIEHTTNRNIQTEKEIVATEFLPPRLPNRNNTVSSKSKSDIYEVQIFSKNNNATQISYNMTKNMEERNSSPSMMNKYNLMESNLTIEQITERENIITTDTSNDLSVQAWIESTTNNPYPSHIPATLPSMKKDIVQEPTALSAVLIPSNEELERREFKRPATITKVNLPHLEHSVSNEYTPINNREPKTRFPQTQINTRTKNEDDKDWYYKNYNKSNLEPYIAPGIHTSMGYLLEYKKSIIYCLTLYYFMMFIDLL</sequence>
<dbReference type="PANTHER" id="PTHR24366:SF96">
    <property type="entry name" value="LEUCINE RICH REPEAT CONTAINING 53"/>
    <property type="match status" value="1"/>
</dbReference>
<feature type="transmembrane region" description="Helical" evidence="4">
    <location>
        <begin position="90"/>
        <end position="113"/>
    </location>
</feature>
<dbReference type="InterPro" id="IPR001611">
    <property type="entry name" value="Leu-rich_rpt"/>
</dbReference>
<reference evidence="5 6" key="1">
    <citation type="journal article" date="2015" name="Nat. Commun.">
        <title>Outbred genome sequencing and CRISPR/Cas9 gene editing in butterflies.</title>
        <authorList>
            <person name="Li X."/>
            <person name="Fan D."/>
            <person name="Zhang W."/>
            <person name="Liu G."/>
            <person name="Zhang L."/>
            <person name="Zhao L."/>
            <person name="Fang X."/>
            <person name="Chen L."/>
            <person name="Dong Y."/>
            <person name="Chen Y."/>
            <person name="Ding Y."/>
            <person name="Zhao R."/>
            <person name="Feng M."/>
            <person name="Zhu Y."/>
            <person name="Feng Y."/>
            <person name="Jiang X."/>
            <person name="Zhu D."/>
            <person name="Xiang H."/>
            <person name="Feng X."/>
            <person name="Li S."/>
            <person name="Wang J."/>
            <person name="Zhang G."/>
            <person name="Kronforst M.R."/>
            <person name="Wang W."/>
        </authorList>
    </citation>
    <scope>NUCLEOTIDE SEQUENCE [LARGE SCALE GENOMIC DNA]</scope>
    <source>
        <strain evidence="5">Ya'a_city_454_Px</strain>
        <tissue evidence="5">Whole body</tissue>
    </source>
</reference>
<dbReference type="SMART" id="SM00364">
    <property type="entry name" value="LRR_BAC"/>
    <property type="match status" value="8"/>
</dbReference>
<keyword evidence="1" id="KW-0433">Leucine-rich repeat</keyword>
<gene>
    <name evidence="5" type="ORF">RR46_13151</name>
</gene>
<dbReference type="InterPro" id="IPR003591">
    <property type="entry name" value="Leu-rich_rpt_typical-subtyp"/>
</dbReference>
<dbReference type="PANTHER" id="PTHR24366">
    <property type="entry name" value="IG(IMMUNOGLOBULIN) AND LRR(LEUCINE RICH REPEAT) DOMAINS"/>
    <property type="match status" value="1"/>
</dbReference>
<accession>A0A194PKM3</accession>
<feature type="transmembrane region" description="Helical" evidence="4">
    <location>
        <begin position="51"/>
        <end position="69"/>
    </location>
</feature>
<keyword evidence="6" id="KW-1185">Reference proteome</keyword>
<dbReference type="InterPro" id="IPR032675">
    <property type="entry name" value="LRR_dom_sf"/>
</dbReference>
<keyword evidence="4" id="KW-0812">Transmembrane</keyword>
<dbReference type="SMART" id="SM00369">
    <property type="entry name" value="LRR_TYP"/>
    <property type="match status" value="14"/>
</dbReference>
<feature type="region of interest" description="Disordered" evidence="3">
    <location>
        <begin position="795"/>
        <end position="829"/>
    </location>
</feature>
<dbReference type="Pfam" id="PF14770">
    <property type="entry name" value="TMEM18"/>
    <property type="match status" value="1"/>
</dbReference>
<feature type="compositionally biased region" description="Polar residues" evidence="3">
    <location>
        <begin position="803"/>
        <end position="829"/>
    </location>
</feature>
<dbReference type="PROSITE" id="PS51450">
    <property type="entry name" value="LRR"/>
    <property type="match status" value="4"/>
</dbReference>
<dbReference type="Gene3D" id="3.80.10.10">
    <property type="entry name" value="Ribonuclease Inhibitor"/>
    <property type="match status" value="4"/>
</dbReference>
<dbReference type="STRING" id="66420.A0A194PKM3"/>
<keyword evidence="4" id="KW-1133">Transmembrane helix</keyword>
<dbReference type="AlphaFoldDB" id="A0A194PKM3"/>
<evidence type="ECO:0000313" key="6">
    <source>
        <dbReference type="Proteomes" id="UP000053268"/>
    </source>
</evidence>
<dbReference type="Proteomes" id="UP000053268">
    <property type="component" value="Unassembled WGS sequence"/>
</dbReference>
<organism evidence="5 6">
    <name type="scientific">Papilio xuthus</name>
    <name type="common">Asian swallowtail butterfly</name>
    <dbReference type="NCBI Taxonomy" id="66420"/>
    <lineage>
        <taxon>Eukaryota</taxon>
        <taxon>Metazoa</taxon>
        <taxon>Ecdysozoa</taxon>
        <taxon>Arthropoda</taxon>
        <taxon>Hexapoda</taxon>
        <taxon>Insecta</taxon>
        <taxon>Pterygota</taxon>
        <taxon>Neoptera</taxon>
        <taxon>Endopterygota</taxon>
        <taxon>Lepidoptera</taxon>
        <taxon>Glossata</taxon>
        <taxon>Ditrysia</taxon>
        <taxon>Papilionoidea</taxon>
        <taxon>Papilionidae</taxon>
        <taxon>Papilioninae</taxon>
        <taxon>Papilio</taxon>
    </lineage>
</organism>
<evidence type="ECO:0000256" key="2">
    <source>
        <dbReference type="ARBA" id="ARBA00022737"/>
    </source>
</evidence>
<dbReference type="InterPro" id="IPR026721">
    <property type="entry name" value="TMEM18"/>
</dbReference>
<dbReference type="EMBL" id="KQ459601">
    <property type="protein sequence ID" value="KPI93986.1"/>
    <property type="molecule type" value="Genomic_DNA"/>
</dbReference>
<proteinExistence type="predicted"/>
<protein>
    <submittedName>
        <fullName evidence="5">Insulin-like growth factor-binding protein complex acid labile subunit</fullName>
    </submittedName>
</protein>
<dbReference type="Pfam" id="PF13855">
    <property type="entry name" value="LRR_8"/>
    <property type="match status" value="3"/>
</dbReference>
<evidence type="ECO:0000256" key="1">
    <source>
        <dbReference type="ARBA" id="ARBA00022614"/>
    </source>
</evidence>
<evidence type="ECO:0000256" key="3">
    <source>
        <dbReference type="SAM" id="MobiDB-lite"/>
    </source>
</evidence>